<dbReference type="SUPFAM" id="SSF48452">
    <property type="entry name" value="TPR-like"/>
    <property type="match status" value="1"/>
</dbReference>
<dbReference type="Gene3D" id="1.25.40.10">
    <property type="entry name" value="Tetratricopeptide repeat domain"/>
    <property type="match status" value="1"/>
</dbReference>
<dbReference type="EMBL" id="CAUYUJ010016504">
    <property type="protein sequence ID" value="CAK0865986.1"/>
    <property type="molecule type" value="Genomic_DNA"/>
</dbReference>
<dbReference type="Proteomes" id="UP001189429">
    <property type="component" value="Unassembled WGS sequence"/>
</dbReference>
<name>A0ABN9V049_9DINO</name>
<accession>A0ABN9V049</accession>
<keyword evidence="2" id="KW-1185">Reference proteome</keyword>
<organism evidence="1 2">
    <name type="scientific">Prorocentrum cordatum</name>
    <dbReference type="NCBI Taxonomy" id="2364126"/>
    <lineage>
        <taxon>Eukaryota</taxon>
        <taxon>Sar</taxon>
        <taxon>Alveolata</taxon>
        <taxon>Dinophyceae</taxon>
        <taxon>Prorocentrales</taxon>
        <taxon>Prorocentraceae</taxon>
        <taxon>Prorocentrum</taxon>
    </lineage>
</organism>
<evidence type="ECO:0008006" key="3">
    <source>
        <dbReference type="Google" id="ProtNLM"/>
    </source>
</evidence>
<gene>
    <name evidence="1" type="ORF">PCOR1329_LOCUS53355</name>
</gene>
<proteinExistence type="predicted"/>
<sequence>MDGDGLRWTALRLRASVSSFPGLPTRRLSQSGAAAAAGDKACAAPLAYHLVVELSLLGNTRYRQGELQSAIGCYEEAIELCTGLCCCAQGADGLPGDSGPGETFTAESQRNNLVRLRYNLARALHRTDRWSEARDQATKVLQLDPVYGNAYALRAQAAMASWDPAAPSTRLLSPPPAQVDLEGWRTEQGQGLGQPRWLPATVVGEGREGEHRQVLGGAGFGPRVLRATRGCQPRRASTAPGSSRTFVVFDLRANKNRPQCRREACKWALCAAAAAAAVCWASAAFVLPSGAATRAGAAA</sequence>
<reference evidence="1" key="1">
    <citation type="submission" date="2023-10" db="EMBL/GenBank/DDBJ databases">
        <authorList>
            <person name="Chen Y."/>
            <person name="Shah S."/>
            <person name="Dougan E. K."/>
            <person name="Thang M."/>
            <person name="Chan C."/>
        </authorList>
    </citation>
    <scope>NUCLEOTIDE SEQUENCE [LARGE SCALE GENOMIC DNA]</scope>
</reference>
<dbReference type="InterPro" id="IPR019734">
    <property type="entry name" value="TPR_rpt"/>
</dbReference>
<evidence type="ECO:0000313" key="2">
    <source>
        <dbReference type="Proteomes" id="UP001189429"/>
    </source>
</evidence>
<protein>
    <recommendedName>
        <fullName evidence="3">Peptidylprolyl isomerase</fullName>
    </recommendedName>
</protein>
<dbReference type="InterPro" id="IPR011990">
    <property type="entry name" value="TPR-like_helical_dom_sf"/>
</dbReference>
<comment type="caution">
    <text evidence="1">The sequence shown here is derived from an EMBL/GenBank/DDBJ whole genome shotgun (WGS) entry which is preliminary data.</text>
</comment>
<dbReference type="SMART" id="SM00028">
    <property type="entry name" value="TPR"/>
    <property type="match status" value="2"/>
</dbReference>
<evidence type="ECO:0000313" key="1">
    <source>
        <dbReference type="EMBL" id="CAK0865986.1"/>
    </source>
</evidence>